<sequence>MPGGYGLGAHHLPSAYAILGRGGSAPGFGGHTPASAPPPPPYSHSSLGTLSVAASQAASLGNFLCTSSYAPTGVREVCTSTTNDSFGNME</sequence>
<dbReference type="Proteomes" id="UP001177670">
    <property type="component" value="Unassembled WGS sequence"/>
</dbReference>
<protein>
    <submittedName>
        <fullName evidence="1">Uncharacterized protein</fullName>
    </submittedName>
</protein>
<accession>A0AA40KP65</accession>
<dbReference type="EMBL" id="JAHYIQ010000012">
    <property type="protein sequence ID" value="KAK1127502.1"/>
    <property type="molecule type" value="Genomic_DNA"/>
</dbReference>
<dbReference type="AlphaFoldDB" id="A0AA40KP65"/>
<evidence type="ECO:0000313" key="2">
    <source>
        <dbReference type="Proteomes" id="UP001177670"/>
    </source>
</evidence>
<gene>
    <name evidence="1" type="ORF">K0M31_004037</name>
</gene>
<evidence type="ECO:0000313" key="1">
    <source>
        <dbReference type="EMBL" id="KAK1127502.1"/>
    </source>
</evidence>
<reference evidence="1" key="1">
    <citation type="submission" date="2021-10" db="EMBL/GenBank/DDBJ databases">
        <title>Melipona bicolor Genome sequencing and assembly.</title>
        <authorList>
            <person name="Araujo N.S."/>
            <person name="Arias M.C."/>
        </authorList>
    </citation>
    <scope>NUCLEOTIDE SEQUENCE</scope>
    <source>
        <strain evidence="1">USP_2M_L1-L4_2017</strain>
        <tissue evidence="1">Whole body</tissue>
    </source>
</reference>
<organism evidence="1 2">
    <name type="scientific">Melipona bicolor</name>
    <dbReference type="NCBI Taxonomy" id="60889"/>
    <lineage>
        <taxon>Eukaryota</taxon>
        <taxon>Metazoa</taxon>
        <taxon>Ecdysozoa</taxon>
        <taxon>Arthropoda</taxon>
        <taxon>Hexapoda</taxon>
        <taxon>Insecta</taxon>
        <taxon>Pterygota</taxon>
        <taxon>Neoptera</taxon>
        <taxon>Endopterygota</taxon>
        <taxon>Hymenoptera</taxon>
        <taxon>Apocrita</taxon>
        <taxon>Aculeata</taxon>
        <taxon>Apoidea</taxon>
        <taxon>Anthophila</taxon>
        <taxon>Apidae</taxon>
        <taxon>Melipona</taxon>
    </lineage>
</organism>
<proteinExistence type="predicted"/>
<comment type="caution">
    <text evidence="1">The sequence shown here is derived from an EMBL/GenBank/DDBJ whole genome shotgun (WGS) entry which is preliminary data.</text>
</comment>
<keyword evidence="2" id="KW-1185">Reference proteome</keyword>
<name>A0AA40KP65_9HYME</name>